<dbReference type="Gene3D" id="3.40.30.10">
    <property type="entry name" value="Glutaredoxin"/>
    <property type="match status" value="2"/>
</dbReference>
<organism evidence="2">
    <name type="scientific">Chlamydomonas leiostraca</name>
    <dbReference type="NCBI Taxonomy" id="1034604"/>
    <lineage>
        <taxon>Eukaryota</taxon>
        <taxon>Viridiplantae</taxon>
        <taxon>Chlorophyta</taxon>
        <taxon>core chlorophytes</taxon>
        <taxon>Chlorophyceae</taxon>
        <taxon>CS clade</taxon>
        <taxon>Chlamydomonadales</taxon>
        <taxon>Chlamydomonadaceae</taxon>
        <taxon>Chlamydomonas</taxon>
    </lineage>
</organism>
<feature type="compositionally biased region" description="Polar residues" evidence="1">
    <location>
        <begin position="578"/>
        <end position="592"/>
    </location>
</feature>
<dbReference type="GO" id="GO:0016671">
    <property type="term" value="F:oxidoreductase activity, acting on a sulfur group of donors, disulfide as acceptor"/>
    <property type="evidence" value="ECO:0007669"/>
    <property type="project" value="InterPro"/>
</dbReference>
<reference evidence="2" key="1">
    <citation type="submission" date="2021-01" db="EMBL/GenBank/DDBJ databases">
        <authorList>
            <person name="Corre E."/>
            <person name="Pelletier E."/>
            <person name="Niang G."/>
            <person name="Scheremetjew M."/>
            <person name="Finn R."/>
            <person name="Kale V."/>
            <person name="Holt S."/>
            <person name="Cochrane G."/>
            <person name="Meng A."/>
            <person name="Brown T."/>
            <person name="Cohen L."/>
        </authorList>
    </citation>
    <scope>NUCLEOTIDE SEQUENCE</scope>
    <source>
        <strain evidence="2">SAG 11-49</strain>
    </source>
</reference>
<feature type="compositionally biased region" description="Low complexity" evidence="1">
    <location>
        <begin position="427"/>
        <end position="438"/>
    </location>
</feature>
<evidence type="ECO:0000313" key="2">
    <source>
        <dbReference type="EMBL" id="CAD8684505.1"/>
    </source>
</evidence>
<name>A0A7S0WUD0_9CHLO</name>
<feature type="region of interest" description="Disordered" evidence="1">
    <location>
        <begin position="415"/>
        <end position="474"/>
    </location>
</feature>
<accession>A0A7S0WUD0</accession>
<dbReference type="AlphaFoldDB" id="A0A7S0WUD0"/>
<dbReference type="PANTHER" id="PTHR47578:SF1">
    <property type="entry name" value="THIOREDOXIN-LIKE PROTEIN CDSP32, CHLOROPLASTIC"/>
    <property type="match status" value="1"/>
</dbReference>
<feature type="compositionally biased region" description="Acidic residues" evidence="1">
    <location>
        <begin position="529"/>
        <end position="542"/>
    </location>
</feature>
<evidence type="ECO:0000256" key="1">
    <source>
        <dbReference type="SAM" id="MobiDB-lite"/>
    </source>
</evidence>
<dbReference type="InterPro" id="IPR036249">
    <property type="entry name" value="Thioredoxin-like_sf"/>
</dbReference>
<feature type="region of interest" description="Disordered" evidence="1">
    <location>
        <begin position="517"/>
        <end position="592"/>
    </location>
</feature>
<gene>
    <name evidence="2" type="ORF">CLEI1391_LOCUS11821</name>
</gene>
<sequence length="592" mass="61423">MAALRLNVSQVPELRLPKWAAQNTKTFLPFSKAYKAPLKERLRYVDPTEDDITDALENADPSQLVVLEIQSASFHQVDGQEREEAELHWQLDKRAKQQEQRAQCLQLHKAVKRASRDCPPCTFLSVQVPDSGPEAAALMGWLEVESLPALQFYKGGELLWDVQGMGPWQGKQRAAGKARRAGGHAQLQPSRLERALGEGILFYAGLGSGGARVASLVQDVTTRAELAAFTGVAEHAGAGPSWCAAPEQPVASTSGAGEAGDMQVLFVGLSSATPCVRIFPAVVALARNLAERTARATSAAEAALQQLGAVPEGTRVPAVKFARALPDEHAGLGGKALLQALRVMDVPSFIFYKAGVEVGRYVGSNPADLFGHVMRFLEAPAPERPAPAAAAPDALQPTAAPVALHAPVPMPAHVAAPAAEPPMPVSQPALAHQQAPPAMHEQQPSPLTVGQLAAASSGATAGPGAGGGEDPVAGVPHLDKLGDLQPAVATALRAVAVLRELVLARAAAQAQAAAAQQAQEGVRSHPLQDGDDVSGGGEDEEGVASLRQLVADQASASIPGDGGGSISARSPSPELVLLSTQAGSSSTQRQSS</sequence>
<protein>
    <recommendedName>
        <fullName evidence="3">Thioredoxin domain-containing protein</fullName>
    </recommendedName>
</protein>
<dbReference type="InterPro" id="IPR044192">
    <property type="entry name" value="CDSP32"/>
</dbReference>
<dbReference type="PANTHER" id="PTHR47578">
    <property type="entry name" value="THIOREDOXIN-LIKE PROTEIN CDSP32, CHLOROPLASTIC"/>
    <property type="match status" value="1"/>
</dbReference>
<dbReference type="SUPFAM" id="SSF52833">
    <property type="entry name" value="Thioredoxin-like"/>
    <property type="match status" value="1"/>
</dbReference>
<evidence type="ECO:0008006" key="3">
    <source>
        <dbReference type="Google" id="ProtNLM"/>
    </source>
</evidence>
<proteinExistence type="predicted"/>
<dbReference type="EMBL" id="HBFB01021000">
    <property type="protein sequence ID" value="CAD8684505.1"/>
    <property type="molecule type" value="Transcribed_RNA"/>
</dbReference>